<proteinExistence type="predicted"/>
<dbReference type="PANTHER" id="PTHR23080">
    <property type="entry name" value="THAP DOMAIN PROTEIN"/>
    <property type="match status" value="1"/>
</dbReference>
<evidence type="ECO:0000313" key="4">
    <source>
        <dbReference type="Proteomes" id="UP000007266"/>
    </source>
</evidence>
<accession>D2A3P3</accession>
<dbReference type="InterPro" id="IPR027805">
    <property type="entry name" value="Transposase_HTH_dom"/>
</dbReference>
<evidence type="ECO:0000313" key="3">
    <source>
        <dbReference type="EMBL" id="EFA04903.1"/>
    </source>
</evidence>
<feature type="domain" description="Transposase Helix-turn-helix" evidence="2">
    <location>
        <begin position="206"/>
        <end position="256"/>
    </location>
</feature>
<sequence>MRIRSEFICSRHYSLSGIRDFTNSGTIYFPHLRISVEKPREQSTLGQNRRNISGNSEVFTSDELGVAREEVYPAVVEKQVDLIREKKNNRPKFRPDYWDHNYALNMNYIEYLKDSHEQLLQENTEYKKRHVETTNQNTDEIKRLKAINHDLLAKLFRAPPRSGLFLKSILENESTLKFYTGFSSRGYLLKFLDKIRTIYLSSEFHHQLNMDEQLILVLTRLRLGLQLQDLAFRCNISHVQVQKICSFWLKLLLDLFKGKPGANNRVIVQCCETFFEVTSVKNVYERTKALIEISPEGFVENASHLYAVHVNDKTIIERCEKPKVCNCEAWNKAKAARVDLQAHLQRILGCIKGFQILRGAFPTLICSLDQLDTYWRICCFLVNHLDPPYVGV</sequence>
<dbReference type="PANTHER" id="PTHR23080:SF141">
    <property type="entry name" value="TRANSPOSASE HELIX-TURN-HELIX DOMAIN-CONTAINING PROTEIN"/>
    <property type="match status" value="1"/>
</dbReference>
<organism evidence="3 4">
    <name type="scientific">Tribolium castaneum</name>
    <name type="common">Red flour beetle</name>
    <dbReference type="NCBI Taxonomy" id="7070"/>
    <lineage>
        <taxon>Eukaryota</taxon>
        <taxon>Metazoa</taxon>
        <taxon>Ecdysozoa</taxon>
        <taxon>Arthropoda</taxon>
        <taxon>Hexapoda</taxon>
        <taxon>Insecta</taxon>
        <taxon>Pterygota</taxon>
        <taxon>Neoptera</taxon>
        <taxon>Endopterygota</taxon>
        <taxon>Coleoptera</taxon>
        <taxon>Polyphaga</taxon>
        <taxon>Cucujiformia</taxon>
        <taxon>Tenebrionidae</taxon>
        <taxon>Tenebrionidae incertae sedis</taxon>
        <taxon>Tribolium</taxon>
    </lineage>
</organism>
<feature type="coiled-coil region" evidence="1">
    <location>
        <begin position="109"/>
        <end position="136"/>
    </location>
</feature>
<name>D2A3P3_TRICA</name>
<dbReference type="AlphaFoldDB" id="D2A3P3"/>
<dbReference type="HOGENOM" id="CLU_704637_0_0_1"/>
<protein>
    <recommendedName>
        <fullName evidence="2">Transposase Helix-turn-helix domain-containing protein</fullName>
    </recommendedName>
</protein>
<dbReference type="EMBL" id="KQ971348">
    <property type="protein sequence ID" value="EFA04903.1"/>
    <property type="molecule type" value="Genomic_DNA"/>
</dbReference>
<dbReference type="InParanoid" id="D2A3P3"/>
<reference evidence="3 4" key="1">
    <citation type="journal article" date="2008" name="Nature">
        <title>The genome of the model beetle and pest Tribolium castaneum.</title>
        <authorList>
            <consortium name="Tribolium Genome Sequencing Consortium"/>
            <person name="Richards S."/>
            <person name="Gibbs R.A."/>
            <person name="Weinstock G.M."/>
            <person name="Brown S.J."/>
            <person name="Denell R."/>
            <person name="Beeman R.W."/>
            <person name="Gibbs R."/>
            <person name="Beeman R.W."/>
            <person name="Brown S.J."/>
            <person name="Bucher G."/>
            <person name="Friedrich M."/>
            <person name="Grimmelikhuijzen C.J."/>
            <person name="Klingler M."/>
            <person name="Lorenzen M."/>
            <person name="Richards S."/>
            <person name="Roth S."/>
            <person name="Schroder R."/>
            <person name="Tautz D."/>
            <person name="Zdobnov E.M."/>
            <person name="Muzny D."/>
            <person name="Gibbs R.A."/>
            <person name="Weinstock G.M."/>
            <person name="Attaway T."/>
            <person name="Bell S."/>
            <person name="Buhay C.J."/>
            <person name="Chandrabose M.N."/>
            <person name="Chavez D."/>
            <person name="Clerk-Blankenburg K.P."/>
            <person name="Cree A."/>
            <person name="Dao M."/>
            <person name="Davis C."/>
            <person name="Chacko J."/>
            <person name="Dinh H."/>
            <person name="Dugan-Rocha S."/>
            <person name="Fowler G."/>
            <person name="Garner T.T."/>
            <person name="Garnes J."/>
            <person name="Gnirke A."/>
            <person name="Hawes A."/>
            <person name="Hernandez J."/>
            <person name="Hines S."/>
            <person name="Holder M."/>
            <person name="Hume J."/>
            <person name="Jhangiani S.N."/>
            <person name="Joshi V."/>
            <person name="Khan Z.M."/>
            <person name="Jackson L."/>
            <person name="Kovar C."/>
            <person name="Kowis A."/>
            <person name="Lee S."/>
            <person name="Lewis L.R."/>
            <person name="Margolis J."/>
            <person name="Morgan M."/>
            <person name="Nazareth L.V."/>
            <person name="Nguyen N."/>
            <person name="Okwuonu G."/>
            <person name="Parker D."/>
            <person name="Richards S."/>
            <person name="Ruiz S.J."/>
            <person name="Santibanez J."/>
            <person name="Savard J."/>
            <person name="Scherer S.E."/>
            <person name="Schneider B."/>
            <person name="Sodergren E."/>
            <person name="Tautz D."/>
            <person name="Vattahil S."/>
            <person name="Villasana D."/>
            <person name="White C.S."/>
            <person name="Wright R."/>
            <person name="Park Y."/>
            <person name="Beeman R.W."/>
            <person name="Lord J."/>
            <person name="Oppert B."/>
            <person name="Lorenzen M."/>
            <person name="Brown S."/>
            <person name="Wang L."/>
            <person name="Savard J."/>
            <person name="Tautz D."/>
            <person name="Richards S."/>
            <person name="Weinstock G."/>
            <person name="Gibbs R.A."/>
            <person name="Liu Y."/>
            <person name="Worley K."/>
            <person name="Weinstock G."/>
            <person name="Elsik C.G."/>
            <person name="Reese J.T."/>
            <person name="Elhaik E."/>
            <person name="Landan G."/>
            <person name="Graur D."/>
            <person name="Arensburger P."/>
            <person name="Atkinson P."/>
            <person name="Beeman R.W."/>
            <person name="Beidler J."/>
            <person name="Brown S.J."/>
            <person name="Demuth J.P."/>
            <person name="Drury D.W."/>
            <person name="Du Y.Z."/>
            <person name="Fujiwara H."/>
            <person name="Lorenzen M."/>
            <person name="Maselli V."/>
            <person name="Osanai M."/>
            <person name="Park Y."/>
            <person name="Robertson H.M."/>
            <person name="Tu Z."/>
            <person name="Wang J.J."/>
            <person name="Wang S."/>
            <person name="Richards S."/>
            <person name="Song H."/>
            <person name="Zhang L."/>
            <person name="Sodergren E."/>
            <person name="Werner D."/>
            <person name="Stanke M."/>
            <person name="Morgenstern B."/>
            <person name="Solovyev V."/>
            <person name="Kosarev P."/>
            <person name="Brown G."/>
            <person name="Chen H.C."/>
            <person name="Ermolaeva O."/>
            <person name="Hlavina W."/>
            <person name="Kapustin Y."/>
            <person name="Kiryutin B."/>
            <person name="Kitts P."/>
            <person name="Maglott D."/>
            <person name="Pruitt K."/>
            <person name="Sapojnikov V."/>
            <person name="Souvorov A."/>
            <person name="Mackey A.J."/>
            <person name="Waterhouse R.M."/>
            <person name="Wyder S."/>
            <person name="Zdobnov E.M."/>
            <person name="Zdobnov E.M."/>
            <person name="Wyder S."/>
            <person name="Kriventseva E.V."/>
            <person name="Kadowaki T."/>
            <person name="Bork P."/>
            <person name="Aranda M."/>
            <person name="Bao R."/>
            <person name="Beermann A."/>
            <person name="Berns N."/>
            <person name="Bolognesi R."/>
            <person name="Bonneton F."/>
            <person name="Bopp D."/>
            <person name="Brown S.J."/>
            <person name="Bucher G."/>
            <person name="Butts T."/>
            <person name="Chaumot A."/>
            <person name="Denell R.E."/>
            <person name="Ferrier D.E."/>
            <person name="Friedrich M."/>
            <person name="Gordon C.M."/>
            <person name="Jindra M."/>
            <person name="Klingler M."/>
            <person name="Lan Q."/>
            <person name="Lattorff H.M."/>
            <person name="Laudet V."/>
            <person name="von Levetsow C."/>
            <person name="Liu Z."/>
            <person name="Lutz R."/>
            <person name="Lynch J.A."/>
            <person name="da Fonseca R.N."/>
            <person name="Posnien N."/>
            <person name="Reuter R."/>
            <person name="Roth S."/>
            <person name="Savard J."/>
            <person name="Schinko J.B."/>
            <person name="Schmitt C."/>
            <person name="Schoppmeier M."/>
            <person name="Schroder R."/>
            <person name="Shippy T.D."/>
            <person name="Simonnet F."/>
            <person name="Marques-Souza H."/>
            <person name="Tautz D."/>
            <person name="Tomoyasu Y."/>
            <person name="Trauner J."/>
            <person name="Van der Zee M."/>
            <person name="Vervoort M."/>
            <person name="Wittkopp N."/>
            <person name="Wimmer E.A."/>
            <person name="Yang X."/>
            <person name="Jones A.K."/>
            <person name="Sattelle D.B."/>
            <person name="Ebert P.R."/>
            <person name="Nelson D."/>
            <person name="Scott J.G."/>
            <person name="Beeman R.W."/>
            <person name="Muthukrishnan S."/>
            <person name="Kramer K.J."/>
            <person name="Arakane Y."/>
            <person name="Beeman R.W."/>
            <person name="Zhu Q."/>
            <person name="Hogenkamp D."/>
            <person name="Dixit R."/>
            <person name="Oppert B."/>
            <person name="Jiang H."/>
            <person name="Zou Z."/>
            <person name="Marshall J."/>
            <person name="Elpidina E."/>
            <person name="Vinokurov K."/>
            <person name="Oppert C."/>
            <person name="Zou Z."/>
            <person name="Evans J."/>
            <person name="Lu Z."/>
            <person name="Zhao P."/>
            <person name="Sumathipala N."/>
            <person name="Altincicek B."/>
            <person name="Vilcinskas A."/>
            <person name="Williams M."/>
            <person name="Hultmark D."/>
            <person name="Hetru C."/>
            <person name="Jiang H."/>
            <person name="Grimmelikhuijzen C.J."/>
            <person name="Hauser F."/>
            <person name="Cazzamali G."/>
            <person name="Williamson M."/>
            <person name="Park Y."/>
            <person name="Li B."/>
            <person name="Tanaka Y."/>
            <person name="Predel R."/>
            <person name="Neupert S."/>
            <person name="Schachtner J."/>
            <person name="Verleyen P."/>
            <person name="Raible F."/>
            <person name="Bork P."/>
            <person name="Friedrich M."/>
            <person name="Walden K.K."/>
            <person name="Robertson H.M."/>
            <person name="Angeli S."/>
            <person name="Foret S."/>
            <person name="Bucher G."/>
            <person name="Schuetz S."/>
            <person name="Maleszka R."/>
            <person name="Wimmer E.A."/>
            <person name="Beeman R.W."/>
            <person name="Lorenzen M."/>
            <person name="Tomoyasu Y."/>
            <person name="Miller S.C."/>
            <person name="Grossmann D."/>
            <person name="Bucher G."/>
        </authorList>
    </citation>
    <scope>NUCLEOTIDE SEQUENCE [LARGE SCALE GENOMIC DNA]</scope>
    <source>
        <strain evidence="3 4">Georgia GA2</strain>
    </source>
</reference>
<evidence type="ECO:0000256" key="1">
    <source>
        <dbReference type="SAM" id="Coils"/>
    </source>
</evidence>
<reference evidence="3 4" key="2">
    <citation type="journal article" date="2010" name="Nucleic Acids Res.">
        <title>BeetleBase in 2010: revisions to provide comprehensive genomic information for Tribolium castaneum.</title>
        <authorList>
            <person name="Kim H.S."/>
            <person name="Murphy T."/>
            <person name="Xia J."/>
            <person name="Caragea D."/>
            <person name="Park Y."/>
            <person name="Beeman R.W."/>
            <person name="Lorenzen M.D."/>
            <person name="Butcher S."/>
            <person name="Manak J.R."/>
            <person name="Brown S.J."/>
        </authorList>
    </citation>
    <scope>GENOME REANNOTATION</scope>
    <source>
        <strain evidence="3 4">Georgia GA2</strain>
    </source>
</reference>
<gene>
    <name evidence="3" type="primary">AUGUSTUS-3.0.2_14967</name>
    <name evidence="3" type="ORF">TcasGA2_TC014967</name>
</gene>
<evidence type="ECO:0000259" key="2">
    <source>
        <dbReference type="Pfam" id="PF13613"/>
    </source>
</evidence>
<keyword evidence="1" id="KW-0175">Coiled coil</keyword>
<dbReference type="Pfam" id="PF13613">
    <property type="entry name" value="HTH_Tnp_4"/>
    <property type="match status" value="1"/>
</dbReference>
<dbReference type="Proteomes" id="UP000007266">
    <property type="component" value="Linkage group 6"/>
</dbReference>
<keyword evidence="4" id="KW-1185">Reference proteome</keyword>